<dbReference type="GO" id="GO:0006351">
    <property type="term" value="P:DNA-templated transcription"/>
    <property type="evidence" value="ECO:0007669"/>
    <property type="project" value="InterPro"/>
</dbReference>
<dbReference type="AlphaFoldDB" id="A0A9D5HLC4"/>
<accession>A0A9D5HLC4</accession>
<dbReference type="Proteomes" id="UP001085076">
    <property type="component" value="Miscellaneous, Linkage group lg02"/>
</dbReference>
<dbReference type="Pfam" id="PF14144">
    <property type="entry name" value="DOG1"/>
    <property type="match status" value="1"/>
</dbReference>
<dbReference type="PANTHER" id="PTHR46354">
    <property type="entry name" value="DOG1 DOMAIN-CONTAINING PROTEIN"/>
    <property type="match status" value="1"/>
</dbReference>
<dbReference type="OrthoDB" id="542841at2759"/>
<comment type="caution">
    <text evidence="3">The sequence shown here is derived from an EMBL/GenBank/DDBJ whole genome shotgun (WGS) entry which is preliminary data.</text>
</comment>
<reference evidence="3" key="2">
    <citation type="journal article" date="2022" name="Hortic Res">
        <title>The genome of Dioscorea zingiberensis sheds light on the biosynthesis, origin and evolution of the medicinally important diosgenin saponins.</title>
        <authorList>
            <person name="Li Y."/>
            <person name="Tan C."/>
            <person name="Li Z."/>
            <person name="Guo J."/>
            <person name="Li S."/>
            <person name="Chen X."/>
            <person name="Wang C."/>
            <person name="Dai X."/>
            <person name="Yang H."/>
            <person name="Song W."/>
            <person name="Hou L."/>
            <person name="Xu J."/>
            <person name="Tong Z."/>
            <person name="Xu A."/>
            <person name="Yuan X."/>
            <person name="Wang W."/>
            <person name="Yang Q."/>
            <person name="Chen L."/>
            <person name="Sun Z."/>
            <person name="Wang K."/>
            <person name="Pan B."/>
            <person name="Chen J."/>
            <person name="Bao Y."/>
            <person name="Liu F."/>
            <person name="Qi X."/>
            <person name="Gang D.R."/>
            <person name="Wen J."/>
            <person name="Li J."/>
        </authorList>
    </citation>
    <scope>NUCLEOTIDE SEQUENCE</scope>
    <source>
        <strain evidence="3">Dzin_1.0</strain>
    </source>
</reference>
<dbReference type="InterPro" id="IPR025422">
    <property type="entry name" value="TGA_domain"/>
</dbReference>
<organism evidence="3 4">
    <name type="scientific">Dioscorea zingiberensis</name>
    <dbReference type="NCBI Taxonomy" id="325984"/>
    <lineage>
        <taxon>Eukaryota</taxon>
        <taxon>Viridiplantae</taxon>
        <taxon>Streptophyta</taxon>
        <taxon>Embryophyta</taxon>
        <taxon>Tracheophyta</taxon>
        <taxon>Spermatophyta</taxon>
        <taxon>Magnoliopsida</taxon>
        <taxon>Liliopsida</taxon>
        <taxon>Dioscoreales</taxon>
        <taxon>Dioscoreaceae</taxon>
        <taxon>Dioscorea</taxon>
    </lineage>
</organism>
<keyword evidence="1" id="KW-0732">Signal</keyword>
<feature type="chain" id="PRO_5039566198" description="DOG1 domain-containing protein" evidence="1">
    <location>
        <begin position="22"/>
        <end position="116"/>
    </location>
</feature>
<feature type="signal peptide" evidence="1">
    <location>
        <begin position="1"/>
        <end position="21"/>
    </location>
</feature>
<gene>
    <name evidence="3" type="ORF">J5N97_008791</name>
</gene>
<dbReference type="InterPro" id="IPR051886">
    <property type="entry name" value="Seed_Dev/Stress_Resp_Reg"/>
</dbReference>
<evidence type="ECO:0000313" key="4">
    <source>
        <dbReference type="Proteomes" id="UP001085076"/>
    </source>
</evidence>
<dbReference type="PANTHER" id="PTHR46354:SF4">
    <property type="entry name" value="PROTEIN DOG1-LIKE 3"/>
    <property type="match status" value="1"/>
</dbReference>
<proteinExistence type="predicted"/>
<sequence>MWMSLTEKMFLWLVGWRSSAAFHILYLKSGLEFEPRMEELIQGLEMRDLADLSPEQLEKVDELQLSQEGDIGGGGGRAGEGGDLWLCVTQPSSARPLLRPSRCRLAGKSLASHPAP</sequence>
<name>A0A9D5HLC4_9LILI</name>
<feature type="domain" description="DOG1" evidence="2">
    <location>
        <begin position="1"/>
        <end position="26"/>
    </location>
</feature>
<dbReference type="GO" id="GO:0043565">
    <property type="term" value="F:sequence-specific DNA binding"/>
    <property type="evidence" value="ECO:0007669"/>
    <property type="project" value="InterPro"/>
</dbReference>
<evidence type="ECO:0000313" key="3">
    <source>
        <dbReference type="EMBL" id="KAJ0980536.1"/>
    </source>
</evidence>
<evidence type="ECO:0000256" key="1">
    <source>
        <dbReference type="SAM" id="SignalP"/>
    </source>
</evidence>
<evidence type="ECO:0000259" key="2">
    <source>
        <dbReference type="Pfam" id="PF14144"/>
    </source>
</evidence>
<protein>
    <recommendedName>
        <fullName evidence="2">DOG1 domain-containing protein</fullName>
    </recommendedName>
</protein>
<keyword evidence="4" id="KW-1185">Reference proteome</keyword>
<reference evidence="3" key="1">
    <citation type="submission" date="2021-03" db="EMBL/GenBank/DDBJ databases">
        <authorList>
            <person name="Li Z."/>
            <person name="Yang C."/>
        </authorList>
    </citation>
    <scope>NUCLEOTIDE SEQUENCE</scope>
    <source>
        <strain evidence="3">Dzin_1.0</strain>
        <tissue evidence="3">Leaf</tissue>
    </source>
</reference>
<dbReference type="EMBL" id="JAGGNH010000002">
    <property type="protein sequence ID" value="KAJ0980536.1"/>
    <property type="molecule type" value="Genomic_DNA"/>
</dbReference>